<dbReference type="SUPFAM" id="SSF55347">
    <property type="entry name" value="Glyceraldehyde-3-phosphate dehydrogenase-like, C-terminal domain"/>
    <property type="match status" value="1"/>
</dbReference>
<dbReference type="KEGG" id="pbv:AR543_19185"/>
<accession>A0A172ZKJ8</accession>
<dbReference type="PANTHER" id="PTHR43377:SF1">
    <property type="entry name" value="BILIVERDIN REDUCTASE A"/>
    <property type="match status" value="1"/>
</dbReference>
<feature type="domain" description="Gfo/Idh/MocA-like oxidoreductase N-terminal" evidence="1">
    <location>
        <begin position="4"/>
        <end position="123"/>
    </location>
</feature>
<dbReference type="Pfam" id="PF01408">
    <property type="entry name" value="GFO_IDH_MocA"/>
    <property type="match status" value="1"/>
</dbReference>
<dbReference type="InterPro" id="IPR000683">
    <property type="entry name" value="Gfo/Idh/MocA-like_OxRdtase_N"/>
</dbReference>
<dbReference type="InterPro" id="IPR051450">
    <property type="entry name" value="Gfo/Idh/MocA_Oxidoreductases"/>
</dbReference>
<evidence type="ECO:0000313" key="4">
    <source>
        <dbReference type="Proteomes" id="UP000078148"/>
    </source>
</evidence>
<dbReference type="RefSeq" id="WP_060536026.1">
    <property type="nucleotide sequence ID" value="NZ_CP013023.1"/>
</dbReference>
<gene>
    <name evidence="3" type="ORF">AR543_19185</name>
</gene>
<evidence type="ECO:0000313" key="3">
    <source>
        <dbReference type="EMBL" id="ANF97932.1"/>
    </source>
</evidence>
<proteinExistence type="predicted"/>
<dbReference type="GO" id="GO:0000166">
    <property type="term" value="F:nucleotide binding"/>
    <property type="evidence" value="ECO:0007669"/>
    <property type="project" value="InterPro"/>
</dbReference>
<sequence>MDKVRVAVVGCGSISERRHIPEYAANPNVELVAFADPVLERAQGYADLYNAKAYTDYKELLAAGGFDAVSVCTPNALHAEVAIAASKAGAHVLVEKPMAVSDEEALEMIAAAEQNNVFLMVAHNQRLMPPHLKAKEILKQGHLGRVLTFRTAFGHAGPEGWSIDGKNSWFFRKGEAVMGAMGDLGVHKSDMIRWLLDDEVVNVSAFIGTLDKTDTDVDDNAICLLRMASGAIGSLVASWTSYRGEDNGTVLWCENGVMKIGTDPVDQVIVELRNGTIERYQIGEIATNEKQVASGVMDEFISCIQTGTAPIISGEEGRRSLNVILAAFQSQAEGKTITLNA</sequence>
<evidence type="ECO:0000259" key="1">
    <source>
        <dbReference type="Pfam" id="PF01408"/>
    </source>
</evidence>
<dbReference type="SUPFAM" id="SSF51735">
    <property type="entry name" value="NAD(P)-binding Rossmann-fold domains"/>
    <property type="match status" value="1"/>
</dbReference>
<keyword evidence="4" id="KW-1185">Reference proteome</keyword>
<evidence type="ECO:0000259" key="2">
    <source>
        <dbReference type="Pfam" id="PF22725"/>
    </source>
</evidence>
<dbReference type="Gene3D" id="3.40.50.720">
    <property type="entry name" value="NAD(P)-binding Rossmann-like Domain"/>
    <property type="match status" value="1"/>
</dbReference>
<dbReference type="STRING" id="1616788.AR543_19185"/>
<reference evidence="4" key="1">
    <citation type="submission" date="2015-10" db="EMBL/GenBank/DDBJ databases">
        <title>Genome of Paenibacillus bovis sp. nov.</title>
        <authorList>
            <person name="Wu Z."/>
            <person name="Gao C."/>
            <person name="Liu Z."/>
            <person name="Zheng H."/>
        </authorList>
    </citation>
    <scope>NUCLEOTIDE SEQUENCE [LARGE SCALE GENOMIC DNA]</scope>
    <source>
        <strain evidence="4">BD3526</strain>
    </source>
</reference>
<dbReference type="EMBL" id="CP013023">
    <property type="protein sequence ID" value="ANF97932.1"/>
    <property type="molecule type" value="Genomic_DNA"/>
</dbReference>
<dbReference type="PANTHER" id="PTHR43377">
    <property type="entry name" value="BILIVERDIN REDUCTASE A"/>
    <property type="match status" value="1"/>
</dbReference>
<reference evidence="3 4" key="2">
    <citation type="journal article" date="2016" name="Int. J. Syst. Evol. Microbiol.">
        <title>Paenibacillus bovis sp. nov., isolated from raw yak (Bos grunniens) milk.</title>
        <authorList>
            <person name="Gao C."/>
            <person name="Han J."/>
            <person name="Liu Z."/>
            <person name="Xu X."/>
            <person name="Hang F."/>
            <person name="Wu Z."/>
        </authorList>
    </citation>
    <scope>NUCLEOTIDE SEQUENCE [LARGE SCALE GENOMIC DNA]</scope>
    <source>
        <strain evidence="3 4">BD3526</strain>
    </source>
</reference>
<dbReference type="Pfam" id="PF22725">
    <property type="entry name" value="GFO_IDH_MocA_C3"/>
    <property type="match status" value="1"/>
</dbReference>
<protein>
    <submittedName>
        <fullName evidence="3">Dehydrogenase</fullName>
    </submittedName>
</protein>
<dbReference type="InterPro" id="IPR055170">
    <property type="entry name" value="GFO_IDH_MocA-like_dom"/>
</dbReference>
<dbReference type="Proteomes" id="UP000078148">
    <property type="component" value="Chromosome"/>
</dbReference>
<feature type="domain" description="GFO/IDH/MocA-like oxidoreductase" evidence="2">
    <location>
        <begin position="132"/>
        <end position="258"/>
    </location>
</feature>
<dbReference type="AlphaFoldDB" id="A0A172ZKJ8"/>
<dbReference type="InterPro" id="IPR036291">
    <property type="entry name" value="NAD(P)-bd_dom_sf"/>
</dbReference>
<name>A0A172ZKJ8_9BACL</name>
<dbReference type="OrthoDB" id="9815825at2"/>
<organism evidence="3 4">
    <name type="scientific">Paenibacillus bovis</name>
    <dbReference type="NCBI Taxonomy" id="1616788"/>
    <lineage>
        <taxon>Bacteria</taxon>
        <taxon>Bacillati</taxon>
        <taxon>Bacillota</taxon>
        <taxon>Bacilli</taxon>
        <taxon>Bacillales</taxon>
        <taxon>Paenibacillaceae</taxon>
        <taxon>Paenibacillus</taxon>
    </lineage>
</organism>
<dbReference type="Gene3D" id="3.30.360.10">
    <property type="entry name" value="Dihydrodipicolinate Reductase, domain 2"/>
    <property type="match status" value="1"/>
</dbReference>